<feature type="transmembrane region" description="Helical" evidence="5">
    <location>
        <begin position="112"/>
        <end position="134"/>
    </location>
</feature>
<dbReference type="CDD" id="cd17321">
    <property type="entry name" value="MFS_MMR_MDR_like"/>
    <property type="match status" value="1"/>
</dbReference>
<feature type="transmembrane region" description="Helical" evidence="5">
    <location>
        <begin position="365"/>
        <end position="391"/>
    </location>
</feature>
<dbReference type="EMBL" id="CP021109">
    <property type="protein sequence ID" value="ARP85882.1"/>
    <property type="molecule type" value="Genomic_DNA"/>
</dbReference>
<comment type="subcellular location">
    <subcellularLocation>
        <location evidence="1">Membrane</location>
        <topology evidence="1">Multi-pass membrane protein</topology>
    </subcellularLocation>
</comment>
<accession>A0A1W6YXP4</accession>
<dbReference type="PROSITE" id="PS50850">
    <property type="entry name" value="MFS"/>
    <property type="match status" value="1"/>
</dbReference>
<dbReference type="InterPro" id="IPR036259">
    <property type="entry name" value="MFS_trans_sf"/>
</dbReference>
<dbReference type="PANTHER" id="PTHR42718:SF40">
    <property type="entry name" value="METHYLENOMYCIN A RESISTANCE PROTEIN"/>
    <property type="match status" value="1"/>
</dbReference>
<feature type="transmembrane region" description="Helical" evidence="5">
    <location>
        <begin position="314"/>
        <end position="333"/>
    </location>
</feature>
<dbReference type="Proteomes" id="UP000194139">
    <property type="component" value="Chromosome"/>
</dbReference>
<dbReference type="InterPro" id="IPR020846">
    <property type="entry name" value="MFS_dom"/>
</dbReference>
<feature type="domain" description="Major facilitator superfamily (MFS) profile" evidence="6">
    <location>
        <begin position="21"/>
        <end position="461"/>
    </location>
</feature>
<feature type="transmembrane region" description="Helical" evidence="5">
    <location>
        <begin position="232"/>
        <end position="254"/>
    </location>
</feature>
<reference evidence="7 8" key="1">
    <citation type="submission" date="2017-05" db="EMBL/GenBank/DDBJ databases">
        <title>Complete and WGS of Bordetella genogroups.</title>
        <authorList>
            <person name="Spilker T."/>
            <person name="LiPuma J."/>
        </authorList>
    </citation>
    <scope>NUCLEOTIDE SEQUENCE [LARGE SCALE GENOMIC DNA]</scope>
    <source>
        <strain evidence="7 8">AU17164</strain>
    </source>
</reference>
<dbReference type="InterPro" id="IPR011701">
    <property type="entry name" value="MFS"/>
</dbReference>
<protein>
    <submittedName>
        <fullName evidence="7">MFS transporter</fullName>
    </submittedName>
</protein>
<evidence type="ECO:0000256" key="1">
    <source>
        <dbReference type="ARBA" id="ARBA00004141"/>
    </source>
</evidence>
<feature type="transmembrane region" description="Helical" evidence="5">
    <location>
        <begin position="86"/>
        <end position="106"/>
    </location>
</feature>
<dbReference type="Gene3D" id="1.20.1250.20">
    <property type="entry name" value="MFS general substrate transporter like domains"/>
    <property type="match status" value="1"/>
</dbReference>
<organism evidence="7 8">
    <name type="scientific">Bordetella genomosp. 9</name>
    <dbReference type="NCBI Taxonomy" id="1416803"/>
    <lineage>
        <taxon>Bacteria</taxon>
        <taxon>Pseudomonadati</taxon>
        <taxon>Pseudomonadota</taxon>
        <taxon>Betaproteobacteria</taxon>
        <taxon>Burkholderiales</taxon>
        <taxon>Alcaligenaceae</taxon>
        <taxon>Bordetella</taxon>
    </lineage>
</organism>
<evidence type="ECO:0000259" key="6">
    <source>
        <dbReference type="PROSITE" id="PS50850"/>
    </source>
</evidence>
<keyword evidence="4 5" id="KW-0472">Membrane</keyword>
<dbReference type="RefSeq" id="WP_086071867.1">
    <property type="nucleotide sequence ID" value="NZ_CP021109.1"/>
</dbReference>
<dbReference type="Gene3D" id="1.20.1720.10">
    <property type="entry name" value="Multidrug resistance protein D"/>
    <property type="match status" value="1"/>
</dbReference>
<dbReference type="GO" id="GO:0016020">
    <property type="term" value="C:membrane"/>
    <property type="evidence" value="ECO:0007669"/>
    <property type="project" value="UniProtKB-SubCell"/>
</dbReference>
<feature type="transmembrane region" description="Helical" evidence="5">
    <location>
        <begin position="175"/>
        <end position="196"/>
    </location>
</feature>
<name>A0A1W6YXP4_9BORD</name>
<feature type="transmembrane region" description="Helical" evidence="5">
    <location>
        <begin position="146"/>
        <end position="169"/>
    </location>
</feature>
<evidence type="ECO:0000256" key="4">
    <source>
        <dbReference type="ARBA" id="ARBA00023136"/>
    </source>
</evidence>
<sequence>MPDRSSRTPPIAGEARAQYLPLFTLAMGFIMAMLDVTVVNVALSNISVQLQVPLSGLVWVVDGYTLTFAAMLLVGGGLADRFGARAVYQAGLAVFVLASVLCGVAPSGTVLVVARFLQGVGAALFMPSSLSLLTRAYPDDHVRARMLALWSAIVSVAGASGPFVGGVLIELFGWRSIFLINLPIGLIGLAMAQRAIPRSSRRSRALNMDSHILGITALGALSFVLIEGPVHGWTALPILGAAALMLISAAGFVFRQRTSSHPLLPRDLFATSRFPAANGLGFLTNFGGYGQFFLLSLYLQQARGATPLQAGTQLVPAMAMFTLGNLAASSVLARLGPRGTLMTSMALSGVAATVTAGVLTPQTDYWVFIGLVCVVNLGIGVSVPSMTAVVMQVAGQSYANIAAACLNANRQIGVLVGVAVMGSILHLFADWGGALPVAYGTMAAVYFMAAALVWRYLRGGDDGRVRTGSGAARASAPCR</sequence>
<evidence type="ECO:0000313" key="8">
    <source>
        <dbReference type="Proteomes" id="UP000194139"/>
    </source>
</evidence>
<feature type="transmembrane region" description="Helical" evidence="5">
    <location>
        <begin position="340"/>
        <end position="359"/>
    </location>
</feature>
<feature type="transmembrane region" description="Helical" evidence="5">
    <location>
        <begin position="54"/>
        <end position="74"/>
    </location>
</feature>
<feature type="transmembrane region" description="Helical" evidence="5">
    <location>
        <begin position="412"/>
        <end position="431"/>
    </location>
</feature>
<dbReference type="PANTHER" id="PTHR42718">
    <property type="entry name" value="MAJOR FACILITATOR SUPERFAMILY MULTIDRUG TRANSPORTER MFSC"/>
    <property type="match status" value="1"/>
</dbReference>
<keyword evidence="8" id="KW-1185">Reference proteome</keyword>
<feature type="transmembrane region" description="Helical" evidence="5">
    <location>
        <begin position="437"/>
        <end position="457"/>
    </location>
</feature>
<feature type="transmembrane region" description="Helical" evidence="5">
    <location>
        <begin position="20"/>
        <end position="42"/>
    </location>
</feature>
<dbReference type="GO" id="GO:0022857">
    <property type="term" value="F:transmembrane transporter activity"/>
    <property type="evidence" value="ECO:0007669"/>
    <property type="project" value="InterPro"/>
</dbReference>
<evidence type="ECO:0000313" key="7">
    <source>
        <dbReference type="EMBL" id="ARP85882.1"/>
    </source>
</evidence>
<feature type="transmembrane region" description="Helical" evidence="5">
    <location>
        <begin position="208"/>
        <end position="226"/>
    </location>
</feature>
<dbReference type="Pfam" id="PF07690">
    <property type="entry name" value="MFS_1"/>
    <property type="match status" value="2"/>
</dbReference>
<keyword evidence="2 5" id="KW-0812">Transmembrane</keyword>
<keyword evidence="3 5" id="KW-1133">Transmembrane helix</keyword>
<feature type="transmembrane region" description="Helical" evidence="5">
    <location>
        <begin position="275"/>
        <end position="294"/>
    </location>
</feature>
<dbReference type="SUPFAM" id="SSF103473">
    <property type="entry name" value="MFS general substrate transporter"/>
    <property type="match status" value="1"/>
</dbReference>
<proteinExistence type="predicted"/>
<evidence type="ECO:0000256" key="3">
    <source>
        <dbReference type="ARBA" id="ARBA00022989"/>
    </source>
</evidence>
<evidence type="ECO:0000256" key="2">
    <source>
        <dbReference type="ARBA" id="ARBA00022692"/>
    </source>
</evidence>
<gene>
    <name evidence="7" type="ORF">CAL13_06460</name>
</gene>
<dbReference type="AlphaFoldDB" id="A0A1W6YXP4"/>
<evidence type="ECO:0000256" key="5">
    <source>
        <dbReference type="SAM" id="Phobius"/>
    </source>
</evidence>